<comment type="caution">
    <text evidence="7">The sequence shown here is derived from an EMBL/GenBank/DDBJ whole genome shotgun (WGS) entry which is preliminary data.</text>
</comment>
<evidence type="ECO:0000256" key="3">
    <source>
        <dbReference type="ARBA" id="ARBA00022630"/>
    </source>
</evidence>
<dbReference type="Pfam" id="PF13450">
    <property type="entry name" value="NAD_binding_8"/>
    <property type="match status" value="1"/>
</dbReference>
<reference evidence="8" key="1">
    <citation type="journal article" date="2019" name="Int. J. Syst. Evol. Microbiol.">
        <title>The Global Catalogue of Microorganisms (GCM) 10K type strain sequencing project: providing services to taxonomists for standard genome sequencing and annotation.</title>
        <authorList>
            <consortium name="The Broad Institute Genomics Platform"/>
            <consortium name="The Broad Institute Genome Sequencing Center for Infectious Disease"/>
            <person name="Wu L."/>
            <person name="Ma J."/>
        </authorList>
    </citation>
    <scope>NUCLEOTIDE SEQUENCE [LARGE SCALE GENOMIC DNA]</scope>
    <source>
        <strain evidence="8">JCM 14718</strain>
    </source>
</reference>
<keyword evidence="8" id="KW-1185">Reference proteome</keyword>
<evidence type="ECO:0000256" key="6">
    <source>
        <dbReference type="ARBA" id="ARBA00023033"/>
    </source>
</evidence>
<keyword evidence="4" id="KW-0274">FAD</keyword>
<dbReference type="PRINTS" id="PR00469">
    <property type="entry name" value="PNDRDTASEII"/>
</dbReference>
<keyword evidence="5" id="KW-0560">Oxidoreductase</keyword>
<evidence type="ECO:0000256" key="1">
    <source>
        <dbReference type="ARBA" id="ARBA00001974"/>
    </source>
</evidence>
<organism evidence="7 8">
    <name type="scientific">Fodinicola feengrottensis</name>
    <dbReference type="NCBI Taxonomy" id="435914"/>
    <lineage>
        <taxon>Bacteria</taxon>
        <taxon>Bacillati</taxon>
        <taxon>Actinomycetota</taxon>
        <taxon>Actinomycetes</taxon>
        <taxon>Mycobacteriales</taxon>
        <taxon>Fodinicola</taxon>
    </lineage>
</organism>
<gene>
    <name evidence="7" type="ORF">GCM10009765_10670</name>
</gene>
<dbReference type="InterPro" id="IPR020946">
    <property type="entry name" value="Flavin_mOase-like"/>
</dbReference>
<dbReference type="PANTHER" id="PTHR43872:SF1">
    <property type="entry name" value="MONOOXYGENASE, PUTATIVE (AFU_ORTHOLOGUE AFUA_8G02570)-RELATED"/>
    <property type="match status" value="1"/>
</dbReference>
<evidence type="ECO:0000313" key="7">
    <source>
        <dbReference type="EMBL" id="GAA1663059.1"/>
    </source>
</evidence>
<dbReference type="Pfam" id="PF00743">
    <property type="entry name" value="FMO-like"/>
    <property type="match status" value="1"/>
</dbReference>
<comment type="similarity">
    <text evidence="2">Belongs to the FAD-binding monooxygenase family.</text>
</comment>
<dbReference type="SUPFAM" id="SSF51905">
    <property type="entry name" value="FAD/NAD(P)-binding domain"/>
    <property type="match status" value="1"/>
</dbReference>
<dbReference type="EMBL" id="BAAANY010000003">
    <property type="protein sequence ID" value="GAA1663059.1"/>
    <property type="molecule type" value="Genomic_DNA"/>
</dbReference>
<keyword evidence="6" id="KW-0503">Monooxygenase</keyword>
<dbReference type="Gene3D" id="3.50.50.60">
    <property type="entry name" value="FAD/NAD(P)-binding domain"/>
    <property type="match status" value="2"/>
</dbReference>
<evidence type="ECO:0000256" key="5">
    <source>
        <dbReference type="ARBA" id="ARBA00023002"/>
    </source>
</evidence>
<evidence type="ECO:0000313" key="8">
    <source>
        <dbReference type="Proteomes" id="UP001500618"/>
    </source>
</evidence>
<dbReference type="Proteomes" id="UP001500618">
    <property type="component" value="Unassembled WGS sequence"/>
</dbReference>
<protein>
    <submittedName>
        <fullName evidence="7">NAD(P)/FAD-dependent oxidoreductase</fullName>
    </submittedName>
</protein>
<dbReference type="PANTHER" id="PTHR43872">
    <property type="entry name" value="MONOOXYGENASE, PUTATIVE (AFU_ORTHOLOGUE AFUA_8G02570)-RELATED"/>
    <property type="match status" value="1"/>
</dbReference>
<keyword evidence="3" id="KW-0285">Flavoprotein</keyword>
<comment type="cofactor">
    <cofactor evidence="1">
        <name>FAD</name>
        <dbReference type="ChEBI" id="CHEBI:57692"/>
    </cofactor>
</comment>
<dbReference type="InterPro" id="IPR036188">
    <property type="entry name" value="FAD/NAD-bd_sf"/>
</dbReference>
<dbReference type="InterPro" id="IPR051820">
    <property type="entry name" value="FAD-binding_MO"/>
</dbReference>
<name>A0ABP4RYK0_9ACTN</name>
<dbReference type="RefSeq" id="WP_344307654.1">
    <property type="nucleotide sequence ID" value="NZ_BAAANY010000003.1"/>
</dbReference>
<evidence type="ECO:0000256" key="2">
    <source>
        <dbReference type="ARBA" id="ARBA00010139"/>
    </source>
</evidence>
<accession>A0ABP4RYK0</accession>
<proteinExistence type="inferred from homology"/>
<evidence type="ECO:0000256" key="4">
    <source>
        <dbReference type="ARBA" id="ARBA00022827"/>
    </source>
</evidence>
<sequence length="497" mass="55024">MTADHVDVLIVGAGLSGIGAACHLRRESPGKTYAILESRDAIGGTWDLFRYPGIRSDSDMFTLGYNFRPWTGGKVIADGPSIRSYVRETAKAYDVESKIRFQHRVIGARWSTQDARWTVEARRTDTDETVELTCGFLFVCSGYYNYEQGYTPDFPGIESYAGQVVHPQLWPDDLDYAGKRVVVIGSGATAVTLVPAMTDDAEHVTMLQRSPSYLVSLPSVESWEKALRGKVPENVAYSIMRWKHLLRATASFQLSRHAPKAMKGILRSALLKELPKTFDVDTHFRPRYNPWDQRLCVVPDGNFFKAIRDGKADVVTDTIETFTEKGVTLASGEELNADIVVTATGLNLLGIGGISLTVDGSDVELGDTVAYKGMMLSGVPNFALTVGYTNASWTLKADLVAGYVCRLLNHMDARQQQICTPVAPKVTGETRPLIDLMSGYVLRSVEKLPKQGARAPWRLYQNYIRDLIMLRRGRLTGDGVRFTRKPLARTAAVPTKV</sequence>